<evidence type="ECO:0000313" key="2">
    <source>
        <dbReference type="Proteomes" id="UP000821845"/>
    </source>
</evidence>
<organism evidence="1 2">
    <name type="scientific">Hyalomma asiaticum</name>
    <name type="common">Tick</name>
    <dbReference type="NCBI Taxonomy" id="266040"/>
    <lineage>
        <taxon>Eukaryota</taxon>
        <taxon>Metazoa</taxon>
        <taxon>Ecdysozoa</taxon>
        <taxon>Arthropoda</taxon>
        <taxon>Chelicerata</taxon>
        <taxon>Arachnida</taxon>
        <taxon>Acari</taxon>
        <taxon>Parasitiformes</taxon>
        <taxon>Ixodida</taxon>
        <taxon>Ixodoidea</taxon>
        <taxon>Ixodidae</taxon>
        <taxon>Hyalomminae</taxon>
        <taxon>Hyalomma</taxon>
    </lineage>
</organism>
<comment type="caution">
    <text evidence="1">The sequence shown here is derived from an EMBL/GenBank/DDBJ whole genome shotgun (WGS) entry which is preliminary data.</text>
</comment>
<name>A0ACB7SYE6_HYAAI</name>
<evidence type="ECO:0000313" key="1">
    <source>
        <dbReference type="EMBL" id="KAH6939743.1"/>
    </source>
</evidence>
<keyword evidence="2" id="KW-1185">Reference proteome</keyword>
<dbReference type="Proteomes" id="UP000821845">
    <property type="component" value="Chromosome 2"/>
</dbReference>
<sequence length="258" mass="28491">MCVAYGFRGMSSAPRAISNDVPDCNHGKANSSGCPTPMFAATARVIGRQLHKRYVLRPGARCCVNMSVRRRTAVLARGGGVCAVASVVLLSVCAGLIALCLLQHAYERALRTSSLLECCCCCRSKRGLVAELESQRYEKAPSIRKLLRVAGKPRRLKEKTVSAGLLNENEIVCRQFDVYHRRSFEEFLDETEIGVPASSARSGFHGHRLVDWLLDAGLVRNRDEGVVYGRRLLDGGLLVHAERAMHFYDGPYDYAFAL</sequence>
<dbReference type="EMBL" id="CM023482">
    <property type="protein sequence ID" value="KAH6939743.1"/>
    <property type="molecule type" value="Genomic_DNA"/>
</dbReference>
<gene>
    <name evidence="1" type="ORF">HPB50_021372</name>
</gene>
<accession>A0ACB7SYE6</accession>
<proteinExistence type="predicted"/>
<reference evidence="1" key="1">
    <citation type="submission" date="2020-05" db="EMBL/GenBank/DDBJ databases">
        <title>Large-scale comparative analyses of tick genomes elucidate their genetic diversity and vector capacities.</title>
        <authorList>
            <person name="Jia N."/>
            <person name="Wang J."/>
            <person name="Shi W."/>
            <person name="Du L."/>
            <person name="Sun Y."/>
            <person name="Zhan W."/>
            <person name="Jiang J."/>
            <person name="Wang Q."/>
            <person name="Zhang B."/>
            <person name="Ji P."/>
            <person name="Sakyi L.B."/>
            <person name="Cui X."/>
            <person name="Yuan T."/>
            <person name="Jiang B."/>
            <person name="Yang W."/>
            <person name="Lam T.T.-Y."/>
            <person name="Chang Q."/>
            <person name="Ding S."/>
            <person name="Wang X."/>
            <person name="Zhu J."/>
            <person name="Ruan X."/>
            <person name="Zhao L."/>
            <person name="Wei J."/>
            <person name="Que T."/>
            <person name="Du C."/>
            <person name="Cheng J."/>
            <person name="Dai P."/>
            <person name="Han X."/>
            <person name="Huang E."/>
            <person name="Gao Y."/>
            <person name="Liu J."/>
            <person name="Shao H."/>
            <person name="Ye R."/>
            <person name="Li L."/>
            <person name="Wei W."/>
            <person name="Wang X."/>
            <person name="Wang C."/>
            <person name="Yang T."/>
            <person name="Huo Q."/>
            <person name="Li W."/>
            <person name="Guo W."/>
            <person name="Chen H."/>
            <person name="Zhou L."/>
            <person name="Ni X."/>
            <person name="Tian J."/>
            <person name="Zhou Y."/>
            <person name="Sheng Y."/>
            <person name="Liu T."/>
            <person name="Pan Y."/>
            <person name="Xia L."/>
            <person name="Li J."/>
            <person name="Zhao F."/>
            <person name="Cao W."/>
        </authorList>
    </citation>
    <scope>NUCLEOTIDE SEQUENCE</scope>
    <source>
        <strain evidence="1">Hyas-2018</strain>
    </source>
</reference>
<protein>
    <submittedName>
        <fullName evidence="1">Uncharacterized protein</fullName>
    </submittedName>
</protein>